<dbReference type="Proteomes" id="UP000049495">
    <property type="component" value="Unassembled WGS sequence"/>
</dbReference>
<reference evidence="4" key="1">
    <citation type="submission" date="2014-06" db="EMBL/GenBank/DDBJ databases">
        <authorList>
            <person name="Le Roux Frederique"/>
        </authorList>
    </citation>
    <scope>NUCLEOTIDE SEQUENCE [LARGE SCALE GENOMIC DNA]</scope>
    <source>
        <strain evidence="4">J5-5</strain>
    </source>
</reference>
<gene>
    <name evidence="2" type="ORF">VCR4J5_710026</name>
    <name evidence="1" type="ORF">VCR5J5_1160057</name>
</gene>
<sequence length="131" mass="14393">MRLNFIPTTWVTLWTLAALLVSGFSSGSTVMDSLNSHDLQTISLKSYYQTQNMLFHHQNIDEKDTVSTKGFCKVAPNTVQRCCDTTCVAFVATLATPHILITASTSLALITSPISGDVILRTENLYRPPLA</sequence>
<dbReference type="EMBL" id="CCJV01000020">
    <property type="protein sequence ID" value="CDS95430.1"/>
    <property type="molecule type" value="Genomic_DNA"/>
</dbReference>
<dbReference type="EMBL" id="CCJX01000159">
    <property type="protein sequence ID" value="CDT56077.1"/>
    <property type="molecule type" value="Genomic_DNA"/>
</dbReference>
<organism evidence="1 4">
    <name type="scientific">Vibrio crassostreae</name>
    <dbReference type="NCBI Taxonomy" id="246167"/>
    <lineage>
        <taxon>Bacteria</taxon>
        <taxon>Pseudomonadati</taxon>
        <taxon>Pseudomonadota</taxon>
        <taxon>Gammaproteobacteria</taxon>
        <taxon>Vibrionales</taxon>
        <taxon>Vibrionaceae</taxon>
        <taxon>Vibrio</taxon>
    </lineage>
</organism>
<evidence type="ECO:0000313" key="1">
    <source>
        <dbReference type="EMBL" id="CDS95430.1"/>
    </source>
</evidence>
<keyword evidence="3" id="KW-1185">Reference proteome</keyword>
<accession>A0A822MTA9</accession>
<comment type="caution">
    <text evidence="1">The sequence shown here is derived from an EMBL/GenBank/DDBJ whole genome shotgun (WGS) entry which is preliminary data.</text>
</comment>
<name>A0A822MTA9_9VIBR</name>
<evidence type="ECO:0000313" key="2">
    <source>
        <dbReference type="EMBL" id="CDT56077.1"/>
    </source>
</evidence>
<dbReference type="Proteomes" id="UP000049077">
    <property type="component" value="Unassembled WGS sequence"/>
</dbReference>
<evidence type="ECO:0000313" key="4">
    <source>
        <dbReference type="Proteomes" id="UP000049495"/>
    </source>
</evidence>
<dbReference type="AlphaFoldDB" id="A0A822MTA9"/>
<reference evidence="1 3" key="2">
    <citation type="submission" date="2014-06" db="EMBL/GenBank/DDBJ databases">
        <authorList>
            <person name="Le Roux F."/>
        </authorList>
    </citation>
    <scope>NUCLEOTIDE SEQUENCE</scope>
    <source>
        <strain evidence="2 3">J5-4</strain>
        <strain evidence="1">J5-5</strain>
    </source>
</reference>
<evidence type="ECO:0008006" key="5">
    <source>
        <dbReference type="Google" id="ProtNLM"/>
    </source>
</evidence>
<evidence type="ECO:0000313" key="3">
    <source>
        <dbReference type="Proteomes" id="UP000049077"/>
    </source>
</evidence>
<protein>
    <recommendedName>
        <fullName evidence="5">DUF2946 family protein</fullName>
    </recommendedName>
</protein>
<proteinExistence type="predicted"/>